<reference evidence="1 2" key="1">
    <citation type="submission" date="2018-09" db="EMBL/GenBank/DDBJ databases">
        <authorList>
            <person name="Zhu H."/>
        </authorList>
    </citation>
    <scope>NUCLEOTIDE SEQUENCE [LARGE SCALE GENOMIC DNA]</scope>
    <source>
        <strain evidence="1 2">K1S02-61</strain>
    </source>
</reference>
<comment type="caution">
    <text evidence="1">The sequence shown here is derived from an EMBL/GenBank/DDBJ whole genome shotgun (WGS) entry which is preliminary data.</text>
</comment>
<evidence type="ECO:0000313" key="1">
    <source>
        <dbReference type="EMBL" id="RJG11169.1"/>
    </source>
</evidence>
<gene>
    <name evidence="1" type="ORF">D3872_21030</name>
</gene>
<dbReference type="AlphaFoldDB" id="A0A418XF83"/>
<accession>A0A418XF83</accession>
<sequence>MAAWARPATAKAASILLLELFIVFVSSERAGRARKRIECKRHAIQAKRQAGRYIAYRRIDGLPAIRPKRPAIK</sequence>
<dbReference type="EMBL" id="QYUP01000153">
    <property type="protein sequence ID" value="RJG11169.1"/>
    <property type="molecule type" value="Genomic_DNA"/>
</dbReference>
<organism evidence="1 2">
    <name type="scientific">Massilia cavernae</name>
    <dbReference type="NCBI Taxonomy" id="2320864"/>
    <lineage>
        <taxon>Bacteria</taxon>
        <taxon>Pseudomonadati</taxon>
        <taxon>Pseudomonadota</taxon>
        <taxon>Betaproteobacteria</taxon>
        <taxon>Burkholderiales</taxon>
        <taxon>Oxalobacteraceae</taxon>
        <taxon>Telluria group</taxon>
        <taxon>Massilia</taxon>
    </lineage>
</organism>
<name>A0A418XF83_9BURK</name>
<protein>
    <submittedName>
        <fullName evidence="1">Uncharacterized protein</fullName>
    </submittedName>
</protein>
<evidence type="ECO:0000313" key="2">
    <source>
        <dbReference type="Proteomes" id="UP000284006"/>
    </source>
</evidence>
<proteinExistence type="predicted"/>
<dbReference type="Proteomes" id="UP000284006">
    <property type="component" value="Unassembled WGS sequence"/>
</dbReference>
<keyword evidence="2" id="KW-1185">Reference proteome</keyword>